<organism evidence="2 3">
    <name type="scientific">Rhizopus stolonifer</name>
    <name type="common">Rhizopus nigricans</name>
    <dbReference type="NCBI Taxonomy" id="4846"/>
    <lineage>
        <taxon>Eukaryota</taxon>
        <taxon>Fungi</taxon>
        <taxon>Fungi incertae sedis</taxon>
        <taxon>Mucoromycota</taxon>
        <taxon>Mucoromycotina</taxon>
        <taxon>Mucoromycetes</taxon>
        <taxon>Mucorales</taxon>
        <taxon>Mucorineae</taxon>
        <taxon>Rhizopodaceae</taxon>
        <taxon>Rhizopus</taxon>
    </lineage>
</organism>
<evidence type="ECO:0000256" key="1">
    <source>
        <dbReference type="SAM" id="MobiDB-lite"/>
    </source>
</evidence>
<name>A0A367J6D5_RHIST</name>
<dbReference type="Proteomes" id="UP000253551">
    <property type="component" value="Unassembled WGS sequence"/>
</dbReference>
<sequence length="193" mass="22224">MNNPTGHNKLYKVANPLTRIPLHFKCIKGNKYKDSRKLVDLERQKLAFTGRNEYPYLLRLSNLKNEGFEFRPARSEEETLHNHPLDEANLLSTHKGRHSNLEVEETRTISIGIGQNSKTRDIQKSISIGNKYNKVTVHYVNNLKYFAKKPEAVSKASETEATRLVEAMESKNFVAYQFNAVKFLNGIYLPTKQ</sequence>
<keyword evidence="3" id="KW-1185">Reference proteome</keyword>
<dbReference type="STRING" id="4846.A0A367J6D5"/>
<proteinExistence type="predicted"/>
<feature type="region of interest" description="Disordered" evidence="1">
    <location>
        <begin position="74"/>
        <end position="101"/>
    </location>
</feature>
<accession>A0A367J6D5</accession>
<feature type="compositionally biased region" description="Basic and acidic residues" evidence="1">
    <location>
        <begin position="74"/>
        <end position="86"/>
    </location>
</feature>
<dbReference type="OrthoDB" id="2276242at2759"/>
<comment type="caution">
    <text evidence="2">The sequence shown here is derived from an EMBL/GenBank/DDBJ whole genome shotgun (WGS) entry which is preliminary data.</text>
</comment>
<reference evidence="2 3" key="1">
    <citation type="journal article" date="2018" name="G3 (Bethesda)">
        <title>Phylogenetic and Phylogenomic Definition of Rhizopus Species.</title>
        <authorList>
            <person name="Gryganskyi A.P."/>
            <person name="Golan J."/>
            <person name="Dolatabadi S."/>
            <person name="Mondo S."/>
            <person name="Robb S."/>
            <person name="Idnurm A."/>
            <person name="Muszewska A."/>
            <person name="Steczkiewicz K."/>
            <person name="Masonjones S."/>
            <person name="Liao H.L."/>
            <person name="Gajdeczka M.T."/>
            <person name="Anike F."/>
            <person name="Vuek A."/>
            <person name="Anishchenko I.M."/>
            <person name="Voigt K."/>
            <person name="de Hoog G.S."/>
            <person name="Smith M.E."/>
            <person name="Heitman J."/>
            <person name="Vilgalys R."/>
            <person name="Stajich J.E."/>
        </authorList>
    </citation>
    <scope>NUCLEOTIDE SEQUENCE [LARGE SCALE GENOMIC DNA]</scope>
    <source>
        <strain evidence="2 3">LSU 92-RS-03</strain>
    </source>
</reference>
<evidence type="ECO:0000313" key="3">
    <source>
        <dbReference type="Proteomes" id="UP000253551"/>
    </source>
</evidence>
<evidence type="ECO:0000313" key="2">
    <source>
        <dbReference type="EMBL" id="RCH85399.1"/>
    </source>
</evidence>
<protein>
    <submittedName>
        <fullName evidence="2">Uncharacterized protein</fullName>
    </submittedName>
</protein>
<dbReference type="EMBL" id="PJQM01004182">
    <property type="protein sequence ID" value="RCH85399.1"/>
    <property type="molecule type" value="Genomic_DNA"/>
</dbReference>
<gene>
    <name evidence="2" type="ORF">CU098_006216</name>
</gene>
<dbReference type="AlphaFoldDB" id="A0A367J6D5"/>